<dbReference type="STRING" id="1183438.GKIL_0678"/>
<proteinExistence type="predicted"/>
<dbReference type="InterPro" id="IPR003749">
    <property type="entry name" value="ThiS/MoaD-like"/>
</dbReference>
<dbReference type="SUPFAM" id="SSF54285">
    <property type="entry name" value="MoaD/ThiS"/>
    <property type="match status" value="1"/>
</dbReference>
<evidence type="ECO:0000313" key="1">
    <source>
        <dbReference type="EMBL" id="AGY56924.1"/>
    </source>
</evidence>
<protein>
    <submittedName>
        <fullName evidence="1">Thiamine S protein</fullName>
    </submittedName>
</protein>
<dbReference type="PANTHER" id="PTHR38031">
    <property type="entry name" value="SULFUR CARRIER PROTEIN SLR0821-RELATED"/>
    <property type="match status" value="1"/>
</dbReference>
<dbReference type="RefSeq" id="WP_023171967.1">
    <property type="nucleotide sequence ID" value="NC_022600.1"/>
</dbReference>
<keyword evidence="2" id="KW-1185">Reference proteome</keyword>
<dbReference type="InterPro" id="IPR052045">
    <property type="entry name" value="Sulfur_Carrier/Prot_Modifier"/>
</dbReference>
<dbReference type="Pfam" id="PF02597">
    <property type="entry name" value="ThiS"/>
    <property type="match status" value="1"/>
</dbReference>
<name>U5QH37_GLOK1</name>
<dbReference type="PANTHER" id="PTHR38031:SF1">
    <property type="entry name" value="SULFUR CARRIER PROTEIN CYSO"/>
    <property type="match status" value="1"/>
</dbReference>
<dbReference type="KEGG" id="glj:GKIL_0678"/>
<evidence type="ECO:0000313" key="2">
    <source>
        <dbReference type="Proteomes" id="UP000017396"/>
    </source>
</evidence>
<dbReference type="Gene3D" id="3.10.20.30">
    <property type="match status" value="1"/>
</dbReference>
<dbReference type="CDD" id="cd17074">
    <property type="entry name" value="Ubl_CysO_like"/>
    <property type="match status" value="1"/>
</dbReference>
<dbReference type="InterPro" id="IPR012675">
    <property type="entry name" value="Beta-grasp_dom_sf"/>
</dbReference>
<dbReference type="InterPro" id="IPR016155">
    <property type="entry name" value="Mopterin_synth/thiamin_S_b"/>
</dbReference>
<dbReference type="EMBL" id="CP003587">
    <property type="protein sequence ID" value="AGY56924.1"/>
    <property type="molecule type" value="Genomic_DNA"/>
</dbReference>
<gene>
    <name evidence="1" type="ORF">GKIL_0678</name>
</gene>
<dbReference type="InterPro" id="IPR054834">
    <property type="entry name" value="SAMP1_3"/>
</dbReference>
<accession>U5QH37</accession>
<sequence>MGVKVLIPAPLRRYAGDQESLELEGASVGEVLDDLTGRYGELKKHLYSEDGKLRNFVNVYVNDEDIRHLQQQGTAVQSTDIISIVPSIAGGD</sequence>
<organism evidence="1 2">
    <name type="scientific">Gloeobacter kilaueensis (strain ATCC BAA-2537 / CCAP 1431/1 / ULC 316 / JS1)</name>
    <dbReference type="NCBI Taxonomy" id="1183438"/>
    <lineage>
        <taxon>Bacteria</taxon>
        <taxon>Bacillati</taxon>
        <taxon>Cyanobacteriota</taxon>
        <taxon>Cyanophyceae</taxon>
        <taxon>Gloeobacterales</taxon>
        <taxon>Gloeobacteraceae</taxon>
        <taxon>Gloeobacter</taxon>
    </lineage>
</organism>
<dbReference type="OrthoDB" id="9156098at2"/>
<dbReference type="NCBIfam" id="NF041918">
    <property type="entry name" value="SAMP1"/>
    <property type="match status" value="1"/>
</dbReference>
<dbReference type="AlphaFoldDB" id="U5QH37"/>
<reference evidence="1 2" key="1">
    <citation type="journal article" date="2013" name="PLoS ONE">
        <title>Cultivation and Complete Genome Sequencing of Gloeobacter kilaueensis sp. nov., from a Lava Cave in Kilauea Caldera, Hawai'i.</title>
        <authorList>
            <person name="Saw J.H."/>
            <person name="Schatz M."/>
            <person name="Brown M.V."/>
            <person name="Kunkel D.D."/>
            <person name="Foster J.S."/>
            <person name="Shick H."/>
            <person name="Christensen S."/>
            <person name="Hou S."/>
            <person name="Wan X."/>
            <person name="Donachie S.P."/>
        </authorList>
    </citation>
    <scope>NUCLEOTIDE SEQUENCE [LARGE SCALE GENOMIC DNA]</scope>
    <source>
        <strain evidence="2">JS</strain>
    </source>
</reference>
<dbReference type="HOGENOM" id="CLU_114601_1_0_3"/>
<dbReference type="eggNOG" id="COG1977">
    <property type="taxonomic scope" value="Bacteria"/>
</dbReference>
<dbReference type="Proteomes" id="UP000017396">
    <property type="component" value="Chromosome"/>
</dbReference>